<dbReference type="EMBL" id="JAUSUR010000001">
    <property type="protein sequence ID" value="MDQ0359491.1"/>
    <property type="molecule type" value="Genomic_DNA"/>
</dbReference>
<sequence length="196" mass="22392">MKKIGLLLLSMSFILFACDSGKEEETGNKNVCDVDLDCDTADMSGYENFDDEDHVFLEINFDEATKLLETDDFDGIIYFGYPTCPWCIEALPIMNEVAKEKELSIYYVNKKSDINQENPEWEQAATDILDAAYGLDKDDDGNPRIYVPEVIVVKDGEVVAHHMGTLDDHDATERKMSDDEKEEVKEIYEEMFSKLQ</sequence>
<reference evidence="2 3" key="1">
    <citation type="submission" date="2023-07" db="EMBL/GenBank/DDBJ databases">
        <title>Genomic Encyclopedia of Type Strains, Phase IV (KMG-IV): sequencing the most valuable type-strain genomes for metagenomic binning, comparative biology and taxonomic classification.</title>
        <authorList>
            <person name="Goeker M."/>
        </authorList>
    </citation>
    <scope>NUCLEOTIDE SEQUENCE [LARGE SCALE GENOMIC DNA]</scope>
    <source>
        <strain evidence="2 3">DSM 16784</strain>
    </source>
</reference>
<protein>
    <submittedName>
        <fullName evidence="2">Bacteriocin transport accessory protein</fullName>
    </submittedName>
</protein>
<feature type="signal peptide" evidence="1">
    <location>
        <begin position="1"/>
        <end position="17"/>
    </location>
</feature>
<name>A0ABU0DXX4_9FIRM</name>
<dbReference type="Gene3D" id="3.40.30.10">
    <property type="entry name" value="Glutaredoxin"/>
    <property type="match status" value="1"/>
</dbReference>
<accession>A0ABU0DXX4</accession>
<dbReference type="Proteomes" id="UP001230220">
    <property type="component" value="Unassembled WGS sequence"/>
</dbReference>
<dbReference type="InterPro" id="IPR036249">
    <property type="entry name" value="Thioredoxin-like_sf"/>
</dbReference>
<keyword evidence="3" id="KW-1185">Reference proteome</keyword>
<dbReference type="RefSeq" id="WP_307404643.1">
    <property type="nucleotide sequence ID" value="NZ_JAUSUR010000001.1"/>
</dbReference>
<comment type="caution">
    <text evidence="2">The sequence shown here is derived from an EMBL/GenBank/DDBJ whole genome shotgun (WGS) entry which is preliminary data.</text>
</comment>
<organism evidence="2 3">
    <name type="scientific">Breznakia pachnodae</name>
    <dbReference type="NCBI Taxonomy" id="265178"/>
    <lineage>
        <taxon>Bacteria</taxon>
        <taxon>Bacillati</taxon>
        <taxon>Bacillota</taxon>
        <taxon>Erysipelotrichia</taxon>
        <taxon>Erysipelotrichales</taxon>
        <taxon>Erysipelotrichaceae</taxon>
        <taxon>Breznakia</taxon>
    </lineage>
</organism>
<evidence type="ECO:0000313" key="2">
    <source>
        <dbReference type="EMBL" id="MDQ0359491.1"/>
    </source>
</evidence>
<evidence type="ECO:0000313" key="3">
    <source>
        <dbReference type="Proteomes" id="UP001230220"/>
    </source>
</evidence>
<dbReference type="PROSITE" id="PS51257">
    <property type="entry name" value="PROKAR_LIPOPROTEIN"/>
    <property type="match status" value="1"/>
</dbReference>
<keyword evidence="1" id="KW-0732">Signal</keyword>
<gene>
    <name evidence="2" type="ORF">J2S15_000222</name>
</gene>
<dbReference type="SUPFAM" id="SSF52833">
    <property type="entry name" value="Thioredoxin-like"/>
    <property type="match status" value="1"/>
</dbReference>
<evidence type="ECO:0000256" key="1">
    <source>
        <dbReference type="SAM" id="SignalP"/>
    </source>
</evidence>
<feature type="chain" id="PRO_5046942822" evidence="1">
    <location>
        <begin position="18"/>
        <end position="196"/>
    </location>
</feature>
<proteinExistence type="predicted"/>